<protein>
    <submittedName>
        <fullName evidence="1">Uncharacterized protein</fullName>
    </submittedName>
</protein>
<name>A0A5N1JAM4_9BACT</name>
<evidence type="ECO:0000313" key="1">
    <source>
        <dbReference type="EMBL" id="KAA9346068.1"/>
    </source>
</evidence>
<sequence>MLHISKIIRKGKEFNLIASGALAFKIYNKVLKDPVFENLKFKNYSLLCDGMDNHPIFQSDPDTRKVYFAIVSDLEKDSNDALCLKMLTERQKNSYAVCQVVAMHYNERYFRAVKKMRNSFDELMELNKPGINQSQNMLYSEQQSCLLTEYSMTMAKVMFHTTLEDFNPGRVLKFENQHNEAA</sequence>
<accession>A0A5N1JAM4</accession>
<reference evidence="1 2" key="1">
    <citation type="submission" date="2019-09" db="EMBL/GenBank/DDBJ databases">
        <title>Genome sequence of Adhaeribacter sp. M2.</title>
        <authorList>
            <person name="Srinivasan S."/>
        </authorList>
    </citation>
    <scope>NUCLEOTIDE SEQUENCE [LARGE SCALE GENOMIC DNA]</scope>
    <source>
        <strain evidence="1 2">M2</strain>
    </source>
</reference>
<proteinExistence type="predicted"/>
<dbReference type="EMBL" id="VTWT01000001">
    <property type="protein sequence ID" value="KAA9346068.1"/>
    <property type="molecule type" value="Genomic_DNA"/>
</dbReference>
<dbReference type="Proteomes" id="UP000326570">
    <property type="component" value="Unassembled WGS sequence"/>
</dbReference>
<comment type="caution">
    <text evidence="1">The sequence shown here is derived from an EMBL/GenBank/DDBJ whole genome shotgun (WGS) entry which is preliminary data.</text>
</comment>
<organism evidence="1 2">
    <name type="scientific">Adhaeribacter soli</name>
    <dbReference type="NCBI Taxonomy" id="2607655"/>
    <lineage>
        <taxon>Bacteria</taxon>
        <taxon>Pseudomonadati</taxon>
        <taxon>Bacteroidota</taxon>
        <taxon>Cytophagia</taxon>
        <taxon>Cytophagales</taxon>
        <taxon>Hymenobacteraceae</taxon>
        <taxon>Adhaeribacter</taxon>
    </lineage>
</organism>
<keyword evidence="2" id="KW-1185">Reference proteome</keyword>
<dbReference type="AlphaFoldDB" id="A0A5N1JAM4"/>
<evidence type="ECO:0000313" key="2">
    <source>
        <dbReference type="Proteomes" id="UP000326570"/>
    </source>
</evidence>
<gene>
    <name evidence="1" type="ORF">F0P94_03020</name>
</gene>
<dbReference type="RefSeq" id="WP_150902211.1">
    <property type="nucleotide sequence ID" value="NZ_VTWT01000001.1"/>
</dbReference>